<dbReference type="Proteomes" id="UP000185999">
    <property type="component" value="Unassembled WGS sequence"/>
</dbReference>
<proteinExistence type="inferred from homology"/>
<dbReference type="STRING" id="619304.SAMN05421760_104227"/>
<evidence type="ECO:0000256" key="8">
    <source>
        <dbReference type="ARBA" id="ARBA00047481"/>
    </source>
</evidence>
<dbReference type="SUPFAM" id="SSF53383">
    <property type="entry name" value="PLP-dependent transferases"/>
    <property type="match status" value="1"/>
</dbReference>
<evidence type="ECO:0000256" key="6">
    <source>
        <dbReference type="ARBA" id="ARBA00022679"/>
    </source>
</evidence>
<evidence type="ECO:0000259" key="10">
    <source>
        <dbReference type="Pfam" id="PF00155"/>
    </source>
</evidence>
<keyword evidence="7 9" id="KW-0663">Pyridoxal phosphate</keyword>
<keyword evidence="9" id="KW-0028">Amino-acid biosynthesis</keyword>
<dbReference type="OrthoDB" id="9809616at2"/>
<evidence type="ECO:0000256" key="4">
    <source>
        <dbReference type="ARBA" id="ARBA00011738"/>
    </source>
</evidence>
<name>A0A1N7LPQ0_9GAMM</name>
<organism evidence="11 12">
    <name type="scientific">Neptunomonas antarctica</name>
    <dbReference type="NCBI Taxonomy" id="619304"/>
    <lineage>
        <taxon>Bacteria</taxon>
        <taxon>Pseudomonadati</taxon>
        <taxon>Pseudomonadota</taxon>
        <taxon>Gammaproteobacteria</taxon>
        <taxon>Oceanospirillales</taxon>
        <taxon>Oceanospirillaceae</taxon>
        <taxon>Neptunomonas</taxon>
    </lineage>
</organism>
<dbReference type="InterPro" id="IPR050106">
    <property type="entry name" value="HistidinolP_aminotransfase"/>
</dbReference>
<keyword evidence="9" id="KW-0368">Histidine biosynthesis</keyword>
<comment type="pathway">
    <text evidence="2 9">Amino-acid biosynthesis; L-histidine biosynthesis; L-histidine from 5-phospho-alpha-D-ribose 1-diphosphate: step 7/9.</text>
</comment>
<evidence type="ECO:0000313" key="11">
    <source>
        <dbReference type="EMBL" id="SIS75835.1"/>
    </source>
</evidence>
<gene>
    <name evidence="9" type="primary">hisC</name>
    <name evidence="11" type="ORF">SAMN05421760_104227</name>
</gene>
<dbReference type="PROSITE" id="PS00599">
    <property type="entry name" value="AA_TRANSFER_CLASS_2"/>
    <property type="match status" value="1"/>
</dbReference>
<dbReference type="Gene3D" id="3.90.1150.10">
    <property type="entry name" value="Aspartate Aminotransferase, domain 1"/>
    <property type="match status" value="1"/>
</dbReference>
<dbReference type="InterPro" id="IPR005861">
    <property type="entry name" value="HisP_aminotrans"/>
</dbReference>
<dbReference type="HAMAP" id="MF_01023">
    <property type="entry name" value="HisC_aminotrans_2"/>
    <property type="match status" value="1"/>
</dbReference>
<reference evidence="12" key="1">
    <citation type="submission" date="2017-01" db="EMBL/GenBank/DDBJ databases">
        <authorList>
            <person name="Varghese N."/>
            <person name="Submissions S."/>
        </authorList>
    </citation>
    <scope>NUCLEOTIDE SEQUENCE [LARGE SCALE GENOMIC DNA]</scope>
    <source>
        <strain evidence="12">DSM 22306</strain>
    </source>
</reference>
<evidence type="ECO:0000256" key="3">
    <source>
        <dbReference type="ARBA" id="ARBA00007970"/>
    </source>
</evidence>
<comment type="catalytic activity">
    <reaction evidence="8 9">
        <text>L-histidinol phosphate + 2-oxoglutarate = 3-(imidazol-4-yl)-2-oxopropyl phosphate + L-glutamate</text>
        <dbReference type="Rhea" id="RHEA:23744"/>
        <dbReference type="ChEBI" id="CHEBI:16810"/>
        <dbReference type="ChEBI" id="CHEBI:29985"/>
        <dbReference type="ChEBI" id="CHEBI:57766"/>
        <dbReference type="ChEBI" id="CHEBI:57980"/>
        <dbReference type="EC" id="2.6.1.9"/>
    </reaction>
</comment>
<dbReference type="PANTHER" id="PTHR43643">
    <property type="entry name" value="HISTIDINOL-PHOSPHATE AMINOTRANSFERASE 2"/>
    <property type="match status" value="1"/>
</dbReference>
<evidence type="ECO:0000256" key="5">
    <source>
        <dbReference type="ARBA" id="ARBA00022576"/>
    </source>
</evidence>
<comment type="cofactor">
    <cofactor evidence="1 9">
        <name>pyridoxal 5'-phosphate</name>
        <dbReference type="ChEBI" id="CHEBI:597326"/>
    </cofactor>
</comment>
<dbReference type="InterPro" id="IPR015421">
    <property type="entry name" value="PyrdxlP-dep_Trfase_major"/>
</dbReference>
<dbReference type="NCBIfam" id="TIGR01141">
    <property type="entry name" value="hisC"/>
    <property type="match status" value="1"/>
</dbReference>
<accession>A0A1N7LPQ0</accession>
<dbReference type="InterPro" id="IPR015424">
    <property type="entry name" value="PyrdxlP-dep_Trfase"/>
</dbReference>
<dbReference type="UniPathway" id="UPA00031">
    <property type="reaction ID" value="UER00012"/>
</dbReference>
<evidence type="ECO:0000256" key="9">
    <source>
        <dbReference type="HAMAP-Rule" id="MF_01023"/>
    </source>
</evidence>
<dbReference type="CDD" id="cd00609">
    <property type="entry name" value="AAT_like"/>
    <property type="match status" value="1"/>
</dbReference>
<evidence type="ECO:0000256" key="7">
    <source>
        <dbReference type="ARBA" id="ARBA00022898"/>
    </source>
</evidence>
<keyword evidence="12" id="KW-1185">Reference proteome</keyword>
<keyword evidence="5 9" id="KW-0032">Aminotransferase</keyword>
<dbReference type="InterPro" id="IPR001917">
    <property type="entry name" value="Aminotrans_II_pyridoxalP_BS"/>
</dbReference>
<dbReference type="AlphaFoldDB" id="A0A1N7LPQ0"/>
<dbReference type="Pfam" id="PF00155">
    <property type="entry name" value="Aminotran_1_2"/>
    <property type="match status" value="1"/>
</dbReference>
<dbReference type="Gene3D" id="3.40.640.10">
    <property type="entry name" value="Type I PLP-dependent aspartate aminotransferase-like (Major domain)"/>
    <property type="match status" value="1"/>
</dbReference>
<feature type="modified residue" description="N6-(pyridoxal phosphate)lysine" evidence="9">
    <location>
        <position position="210"/>
    </location>
</feature>
<protein>
    <recommendedName>
        <fullName evidence="9">Histidinol-phosphate aminotransferase</fullName>
        <ecNumber evidence="9">2.6.1.9</ecNumber>
    </recommendedName>
    <alternativeName>
        <fullName evidence="9">Imidazole acetol-phosphate transaminase</fullName>
    </alternativeName>
</protein>
<dbReference type="InterPro" id="IPR015422">
    <property type="entry name" value="PyrdxlP-dep_Trfase_small"/>
</dbReference>
<dbReference type="GO" id="GO:0030170">
    <property type="term" value="F:pyridoxal phosphate binding"/>
    <property type="evidence" value="ECO:0007669"/>
    <property type="project" value="InterPro"/>
</dbReference>
<dbReference type="RefSeq" id="WP_054341327.1">
    <property type="nucleotide sequence ID" value="NZ_FTOE01000004.1"/>
</dbReference>
<evidence type="ECO:0000313" key="12">
    <source>
        <dbReference type="Proteomes" id="UP000185999"/>
    </source>
</evidence>
<sequence length="356" mass="39971">MSKYWSEAIQNLTPYVPGEQPKGSNIIKLNTNENPFPPSPKVAEAIHQFDTDRLRLYPDPDASALKQTLADHFEVAPDQVFVGNGSDEVLAHTFMAFFRQPKPLLLPDISYSFYDVYCNLYAIEAVHIPLQDDFLLALEDYTQANGGIIFANPNAPTGRALTLDQIEVLLQRNTETVVVVDEAYVDFGAETAIKLVNQYPNLLVIQTFSKSRSLAGMRVGFAIGNAELIEGLERVKNSFNSYPLDMLAQVTAIAAIEDNQYFLECTQQIIQTRDWTTVQLESLGFKVIPSKTNFLFTSHRYIAGAELMGFLRTHSILVRHFSRPGIDNHLRITIGTESEMQALIDCIKRHPDIISL</sequence>
<dbReference type="EC" id="2.6.1.9" evidence="9"/>
<dbReference type="PANTHER" id="PTHR43643:SF3">
    <property type="entry name" value="HISTIDINOL-PHOSPHATE AMINOTRANSFERASE"/>
    <property type="match status" value="1"/>
</dbReference>
<keyword evidence="6 9" id="KW-0808">Transferase</keyword>
<comment type="subunit">
    <text evidence="4 9">Homodimer.</text>
</comment>
<dbReference type="GO" id="GO:0004400">
    <property type="term" value="F:histidinol-phosphate transaminase activity"/>
    <property type="evidence" value="ECO:0007669"/>
    <property type="project" value="UniProtKB-UniRule"/>
</dbReference>
<dbReference type="EMBL" id="FTOE01000004">
    <property type="protein sequence ID" value="SIS75835.1"/>
    <property type="molecule type" value="Genomic_DNA"/>
</dbReference>
<evidence type="ECO:0000256" key="1">
    <source>
        <dbReference type="ARBA" id="ARBA00001933"/>
    </source>
</evidence>
<dbReference type="InterPro" id="IPR004839">
    <property type="entry name" value="Aminotransferase_I/II_large"/>
</dbReference>
<comment type="similarity">
    <text evidence="3 9">Belongs to the class-II pyridoxal-phosphate-dependent aminotransferase family. Histidinol-phosphate aminotransferase subfamily.</text>
</comment>
<evidence type="ECO:0000256" key="2">
    <source>
        <dbReference type="ARBA" id="ARBA00005011"/>
    </source>
</evidence>
<dbReference type="GO" id="GO:0000105">
    <property type="term" value="P:L-histidine biosynthetic process"/>
    <property type="evidence" value="ECO:0007669"/>
    <property type="project" value="UniProtKB-UniRule"/>
</dbReference>
<feature type="domain" description="Aminotransferase class I/classII large" evidence="10">
    <location>
        <begin position="25"/>
        <end position="346"/>
    </location>
</feature>